<accession>A0ABR5ASX9</accession>
<evidence type="ECO:0000313" key="3">
    <source>
        <dbReference type="Proteomes" id="UP000031982"/>
    </source>
</evidence>
<evidence type="ECO:0000313" key="2">
    <source>
        <dbReference type="EMBL" id="KIL77856.1"/>
    </source>
</evidence>
<reference evidence="2 3" key="1">
    <citation type="submission" date="2015-01" db="EMBL/GenBank/DDBJ databases">
        <title>Genome Assembly of Bacillus badius MTCC 1458.</title>
        <authorList>
            <person name="Verma A."/>
            <person name="Khatri I."/>
            <person name="Mual P."/>
            <person name="Subramanian S."/>
            <person name="Krishnamurthi S."/>
        </authorList>
    </citation>
    <scope>NUCLEOTIDE SEQUENCE [LARGE SCALE GENOMIC DNA]</scope>
    <source>
        <strain evidence="2 3">MTCC 1458</strain>
    </source>
</reference>
<proteinExistence type="predicted"/>
<name>A0ABR5ASX9_BACBA</name>
<evidence type="ECO:0008006" key="4">
    <source>
        <dbReference type="Google" id="ProtNLM"/>
    </source>
</evidence>
<feature type="region of interest" description="Disordered" evidence="1">
    <location>
        <begin position="1"/>
        <end position="41"/>
    </location>
</feature>
<dbReference type="Proteomes" id="UP000031982">
    <property type="component" value="Unassembled WGS sequence"/>
</dbReference>
<keyword evidence="3" id="KW-1185">Reference proteome</keyword>
<evidence type="ECO:0000256" key="1">
    <source>
        <dbReference type="SAM" id="MobiDB-lite"/>
    </source>
</evidence>
<sequence>MLSDWRHPFSLPTKERRSGLVPSPSNTEKKELYHAAASDQS</sequence>
<protein>
    <recommendedName>
        <fullName evidence="4">Ribose 5-phosphate isomerase B</fullName>
    </recommendedName>
</protein>
<organism evidence="2 3">
    <name type="scientific">Bacillus badius</name>
    <dbReference type="NCBI Taxonomy" id="1455"/>
    <lineage>
        <taxon>Bacteria</taxon>
        <taxon>Bacillati</taxon>
        <taxon>Bacillota</taxon>
        <taxon>Bacilli</taxon>
        <taxon>Bacillales</taxon>
        <taxon>Bacillaceae</taxon>
        <taxon>Pseudobacillus</taxon>
    </lineage>
</organism>
<gene>
    <name evidence="2" type="ORF">SD77_1185</name>
</gene>
<feature type="compositionally biased region" description="Basic and acidic residues" evidence="1">
    <location>
        <begin position="1"/>
        <end position="18"/>
    </location>
</feature>
<dbReference type="EMBL" id="JXLP01000012">
    <property type="protein sequence ID" value="KIL77856.1"/>
    <property type="molecule type" value="Genomic_DNA"/>
</dbReference>
<comment type="caution">
    <text evidence="2">The sequence shown here is derived from an EMBL/GenBank/DDBJ whole genome shotgun (WGS) entry which is preliminary data.</text>
</comment>